<dbReference type="PATRIC" id="fig|1886670.3.peg.427"/>
<dbReference type="CDD" id="cd05233">
    <property type="entry name" value="SDR_c"/>
    <property type="match status" value="1"/>
</dbReference>
<evidence type="ECO:0000313" key="4">
    <source>
        <dbReference type="EMBL" id="ODP30169.1"/>
    </source>
</evidence>
<evidence type="ECO:0000313" key="5">
    <source>
        <dbReference type="Proteomes" id="UP000094578"/>
    </source>
</evidence>
<protein>
    <submittedName>
        <fullName evidence="4">2,5-dichloro-2,5-cyclohexadiene-1,4-diol dehydrogenase</fullName>
        <ecNumber evidence="4">1.-.-.-</ecNumber>
    </submittedName>
</protein>
<keyword evidence="2 4" id="KW-0560">Oxidoreductase</keyword>
<dbReference type="GO" id="GO:0016491">
    <property type="term" value="F:oxidoreductase activity"/>
    <property type="evidence" value="ECO:0007669"/>
    <property type="project" value="UniProtKB-KW"/>
</dbReference>
<dbReference type="EMBL" id="MDER01000024">
    <property type="protein sequence ID" value="ODP30169.1"/>
    <property type="molecule type" value="Genomic_DNA"/>
</dbReference>
<dbReference type="AlphaFoldDB" id="A0A1E3L8P6"/>
<dbReference type="NCBIfam" id="NF004203">
    <property type="entry name" value="PRK05653.2-4"/>
    <property type="match status" value="1"/>
</dbReference>
<accession>A0A1E3L8P6</accession>
<comment type="similarity">
    <text evidence="1 3">Belongs to the short-chain dehydrogenases/reductases (SDR) family.</text>
</comment>
<dbReference type="STRING" id="1886670.PTI45_00411"/>
<evidence type="ECO:0000256" key="3">
    <source>
        <dbReference type="RuleBase" id="RU000363"/>
    </source>
</evidence>
<gene>
    <name evidence="4" type="ORF">PTI45_00411</name>
</gene>
<dbReference type="PRINTS" id="PR00081">
    <property type="entry name" value="GDHRDH"/>
</dbReference>
<dbReference type="PANTHER" id="PTHR24321:SF8">
    <property type="entry name" value="ESTRADIOL 17-BETA-DEHYDROGENASE 8-RELATED"/>
    <property type="match status" value="1"/>
</dbReference>
<dbReference type="Proteomes" id="UP000094578">
    <property type="component" value="Unassembled WGS sequence"/>
</dbReference>
<dbReference type="InterPro" id="IPR036291">
    <property type="entry name" value="NAD(P)-bd_dom_sf"/>
</dbReference>
<keyword evidence="5" id="KW-1185">Reference proteome</keyword>
<comment type="caution">
    <text evidence="4">The sequence shown here is derived from an EMBL/GenBank/DDBJ whole genome shotgun (WGS) entry which is preliminary data.</text>
</comment>
<dbReference type="EC" id="1.-.-.-" evidence="4"/>
<name>A0A1E3L8P6_9BACL</name>
<reference evidence="4 5" key="1">
    <citation type="submission" date="2016-08" db="EMBL/GenBank/DDBJ databases">
        <title>Genome sequencing of Paenibacillus sp. TI45-13ar, isolated from Korean traditional nuruk.</title>
        <authorList>
            <person name="Kim S.-J."/>
        </authorList>
    </citation>
    <scope>NUCLEOTIDE SEQUENCE [LARGE SCALE GENOMIC DNA]</scope>
    <source>
        <strain evidence="4 5">TI45-13ar</strain>
    </source>
</reference>
<dbReference type="SUPFAM" id="SSF51735">
    <property type="entry name" value="NAD(P)-binding Rossmann-fold domains"/>
    <property type="match status" value="1"/>
</dbReference>
<dbReference type="Gene3D" id="3.40.50.720">
    <property type="entry name" value="NAD(P)-binding Rossmann-like Domain"/>
    <property type="match status" value="1"/>
</dbReference>
<dbReference type="InterPro" id="IPR002347">
    <property type="entry name" value="SDR_fam"/>
</dbReference>
<dbReference type="FunFam" id="3.40.50.720:FF:000084">
    <property type="entry name" value="Short-chain dehydrogenase reductase"/>
    <property type="match status" value="1"/>
</dbReference>
<proteinExistence type="inferred from homology"/>
<sequence length="269" mass="28244">MMESTINIHRFAGKTALVTGAGSGIGKATALKFVAEGANVILCDLSLERIRETEAEANAIRPDAALAFEMDIANEEQVKHAIQAGAEHFSGLDIVFANAGINGVLAPIDEIGFEDWQRTINTNLGGTFLTIKYALPFLKEHGGGSIVITSSINGNTTFASFGMSAYSTSKAGQVAFAKMAALELAQFKVRVNVICPGAISTNIDQSTEMNELVRNIAIPIEFPNGRQPLAGQSGSADNVADLVTFLSSPEAAHITGAQITIDGAESLLC</sequence>
<organism evidence="4 5">
    <name type="scientific">Paenibacillus nuruki</name>
    <dbReference type="NCBI Taxonomy" id="1886670"/>
    <lineage>
        <taxon>Bacteria</taxon>
        <taxon>Bacillati</taxon>
        <taxon>Bacillota</taxon>
        <taxon>Bacilli</taxon>
        <taxon>Bacillales</taxon>
        <taxon>Paenibacillaceae</taxon>
        <taxon>Paenibacillus</taxon>
    </lineage>
</organism>
<evidence type="ECO:0000256" key="2">
    <source>
        <dbReference type="ARBA" id="ARBA00023002"/>
    </source>
</evidence>
<evidence type="ECO:0000256" key="1">
    <source>
        <dbReference type="ARBA" id="ARBA00006484"/>
    </source>
</evidence>
<dbReference type="GO" id="GO:0008206">
    <property type="term" value="P:bile acid metabolic process"/>
    <property type="evidence" value="ECO:0007669"/>
    <property type="project" value="UniProtKB-ARBA"/>
</dbReference>
<dbReference type="Pfam" id="PF00106">
    <property type="entry name" value="adh_short"/>
    <property type="match status" value="1"/>
</dbReference>
<dbReference type="PANTHER" id="PTHR24321">
    <property type="entry name" value="DEHYDROGENASES, SHORT CHAIN"/>
    <property type="match status" value="1"/>
</dbReference>
<dbReference type="PRINTS" id="PR00080">
    <property type="entry name" value="SDRFAMILY"/>
</dbReference>